<accession>A0ABY3U050</accession>
<dbReference type="RefSeq" id="WP_240169804.1">
    <property type="nucleotide sequence ID" value="NZ_CP092365.1"/>
</dbReference>
<evidence type="ECO:0000256" key="1">
    <source>
        <dbReference type="SAM" id="MobiDB-lite"/>
    </source>
</evidence>
<feature type="compositionally biased region" description="Basic and acidic residues" evidence="1">
    <location>
        <begin position="34"/>
        <end position="47"/>
    </location>
</feature>
<feature type="region of interest" description="Disordered" evidence="1">
    <location>
        <begin position="34"/>
        <end position="59"/>
    </location>
</feature>
<dbReference type="EMBL" id="CP092365">
    <property type="protein sequence ID" value="ULN51521.1"/>
    <property type="molecule type" value="Genomic_DNA"/>
</dbReference>
<proteinExistence type="predicted"/>
<dbReference type="Proteomes" id="UP001055200">
    <property type="component" value="Chromosome"/>
</dbReference>
<reference evidence="2" key="1">
    <citation type="submission" date="2022-08" db="EMBL/GenBank/DDBJ databases">
        <title>Complete genome sequence of 14 non-tuberculosis mycobacteria type-strains.</title>
        <authorList>
            <person name="Igarashi Y."/>
            <person name="Osugi A."/>
            <person name="Mitarai S."/>
        </authorList>
    </citation>
    <scope>NUCLEOTIDE SEQUENCE</scope>
    <source>
        <strain evidence="2">DSM 45575</strain>
    </source>
</reference>
<evidence type="ECO:0000313" key="2">
    <source>
        <dbReference type="EMBL" id="ULN51521.1"/>
    </source>
</evidence>
<protein>
    <submittedName>
        <fullName evidence="2">Uncharacterized protein</fullName>
    </submittedName>
</protein>
<gene>
    <name evidence="2" type="ORF">MIU77_11445</name>
</gene>
<sequence>MNRQQRRARLRAARAFKSKDDLLPAITRLTEHGYLEALPEPDRDGRGRPGSPNYRLTTA</sequence>
<keyword evidence="3" id="KW-1185">Reference proteome</keyword>
<organism evidence="2 3">
    <name type="scientific">Mycolicibacillus parakoreensis</name>
    <dbReference type="NCBI Taxonomy" id="1069221"/>
    <lineage>
        <taxon>Bacteria</taxon>
        <taxon>Bacillati</taxon>
        <taxon>Actinomycetota</taxon>
        <taxon>Actinomycetes</taxon>
        <taxon>Mycobacteriales</taxon>
        <taxon>Mycobacteriaceae</taxon>
        <taxon>Mycolicibacillus</taxon>
    </lineage>
</organism>
<evidence type="ECO:0000313" key="3">
    <source>
        <dbReference type="Proteomes" id="UP001055200"/>
    </source>
</evidence>
<name>A0ABY3U050_9MYCO</name>